<evidence type="ECO:0000256" key="7">
    <source>
        <dbReference type="ARBA" id="ARBA00024355"/>
    </source>
</evidence>
<comment type="similarity">
    <text evidence="7">Belongs to the DEAD box helicase family. DDX52/ROK1 subfamily.</text>
</comment>
<organism evidence="15 16">
    <name type="scientific">Eimeria maxima</name>
    <name type="common">Coccidian parasite</name>
    <dbReference type="NCBI Taxonomy" id="5804"/>
    <lineage>
        <taxon>Eukaryota</taxon>
        <taxon>Sar</taxon>
        <taxon>Alveolata</taxon>
        <taxon>Apicomplexa</taxon>
        <taxon>Conoidasida</taxon>
        <taxon>Coccidia</taxon>
        <taxon>Eucoccidiorida</taxon>
        <taxon>Eimeriorina</taxon>
        <taxon>Eimeriidae</taxon>
        <taxon>Eimeria</taxon>
    </lineage>
</organism>
<keyword evidence="4 10" id="KW-0347">Helicase</keyword>
<evidence type="ECO:0000256" key="10">
    <source>
        <dbReference type="RuleBase" id="RU000492"/>
    </source>
</evidence>
<reference evidence="15" key="2">
    <citation type="submission" date="2013-10" db="EMBL/GenBank/DDBJ databases">
        <authorList>
            <person name="Aslett M."/>
        </authorList>
    </citation>
    <scope>NUCLEOTIDE SEQUENCE [LARGE SCALE GENOMIC DNA]</scope>
    <source>
        <strain evidence="15">Weybridge</strain>
    </source>
</reference>
<evidence type="ECO:0000259" key="14">
    <source>
        <dbReference type="PROSITE" id="PS51195"/>
    </source>
</evidence>
<dbReference type="GeneID" id="25338229"/>
<feature type="compositionally biased region" description="Basic and acidic residues" evidence="11">
    <location>
        <begin position="152"/>
        <end position="175"/>
    </location>
</feature>
<evidence type="ECO:0000256" key="5">
    <source>
        <dbReference type="ARBA" id="ARBA00022840"/>
    </source>
</evidence>
<evidence type="ECO:0000256" key="11">
    <source>
        <dbReference type="SAM" id="MobiDB-lite"/>
    </source>
</evidence>
<feature type="short sequence motif" description="Q motif" evidence="9">
    <location>
        <begin position="233"/>
        <end position="261"/>
    </location>
</feature>
<dbReference type="PROSITE" id="PS51195">
    <property type="entry name" value="Q_MOTIF"/>
    <property type="match status" value="1"/>
</dbReference>
<dbReference type="InterPro" id="IPR011545">
    <property type="entry name" value="DEAD/DEAH_box_helicase_dom"/>
</dbReference>
<feature type="domain" description="DEAD-box RNA helicase Q" evidence="14">
    <location>
        <begin position="233"/>
        <end position="261"/>
    </location>
</feature>
<dbReference type="EMBL" id="HG722137">
    <property type="protein sequence ID" value="CDJ61569.1"/>
    <property type="molecule type" value="Genomic_DNA"/>
</dbReference>
<dbReference type="AlphaFoldDB" id="U6MGK0"/>
<comment type="catalytic activity">
    <reaction evidence="8">
        <text>ATP + H2O = ADP + phosphate + H(+)</text>
        <dbReference type="Rhea" id="RHEA:13065"/>
        <dbReference type="ChEBI" id="CHEBI:15377"/>
        <dbReference type="ChEBI" id="CHEBI:15378"/>
        <dbReference type="ChEBI" id="CHEBI:30616"/>
        <dbReference type="ChEBI" id="CHEBI:43474"/>
        <dbReference type="ChEBI" id="CHEBI:456216"/>
        <dbReference type="EC" id="3.6.4.13"/>
    </reaction>
</comment>
<dbReference type="PROSITE" id="PS00039">
    <property type="entry name" value="DEAD_ATP_HELICASE"/>
    <property type="match status" value="1"/>
</dbReference>
<evidence type="ECO:0000256" key="9">
    <source>
        <dbReference type="PROSITE-ProRule" id="PRU00552"/>
    </source>
</evidence>
<reference evidence="15" key="1">
    <citation type="submission" date="2013-10" db="EMBL/GenBank/DDBJ databases">
        <title>Genomic analysis of the causative agents of coccidiosis in chickens.</title>
        <authorList>
            <person name="Reid A.J."/>
            <person name="Blake D."/>
            <person name="Billington K."/>
            <person name="Browne H."/>
            <person name="Dunn M."/>
            <person name="Hung S."/>
            <person name="Kawahara F."/>
            <person name="Miranda-Saavedra D."/>
            <person name="Mourier T."/>
            <person name="Nagra H."/>
            <person name="Otto T.D."/>
            <person name="Rawlings N."/>
            <person name="Sanchez A."/>
            <person name="Sanders M."/>
            <person name="Subramaniam C."/>
            <person name="Tay Y."/>
            <person name="Dear P."/>
            <person name="Doerig C."/>
            <person name="Gruber A."/>
            <person name="Parkinson J."/>
            <person name="Shirley M."/>
            <person name="Wan K.L."/>
            <person name="Berriman M."/>
            <person name="Tomley F."/>
            <person name="Pain A."/>
        </authorList>
    </citation>
    <scope>NUCLEOTIDE SEQUENCE [LARGE SCALE GENOMIC DNA]</scope>
    <source>
        <strain evidence="15">Weybridge</strain>
    </source>
</reference>
<dbReference type="PANTHER" id="PTHR47959:SF15">
    <property type="entry name" value="RNA HELICASE"/>
    <property type="match status" value="1"/>
</dbReference>
<keyword evidence="2 10" id="KW-0547">Nucleotide-binding</keyword>
<feature type="domain" description="Helicase ATP-binding" evidence="12">
    <location>
        <begin position="264"/>
        <end position="441"/>
    </location>
</feature>
<dbReference type="Pfam" id="PF00271">
    <property type="entry name" value="Helicase_C"/>
    <property type="match status" value="1"/>
</dbReference>
<feature type="region of interest" description="Disordered" evidence="11">
    <location>
        <begin position="218"/>
        <end position="238"/>
    </location>
</feature>
<dbReference type="Gene3D" id="3.40.50.300">
    <property type="entry name" value="P-loop containing nucleotide triphosphate hydrolases"/>
    <property type="match status" value="2"/>
</dbReference>
<gene>
    <name evidence="15" type="ORF">EMWEY_00042430</name>
</gene>
<dbReference type="GO" id="GO:0005829">
    <property type="term" value="C:cytosol"/>
    <property type="evidence" value="ECO:0007669"/>
    <property type="project" value="TreeGrafter"/>
</dbReference>
<feature type="region of interest" description="Disordered" evidence="11">
    <location>
        <begin position="626"/>
        <end position="646"/>
    </location>
</feature>
<dbReference type="PROSITE" id="PS51192">
    <property type="entry name" value="HELICASE_ATP_BIND_1"/>
    <property type="match status" value="1"/>
</dbReference>
<dbReference type="GO" id="GO:0016787">
    <property type="term" value="F:hydrolase activity"/>
    <property type="evidence" value="ECO:0007669"/>
    <property type="project" value="UniProtKB-KW"/>
</dbReference>
<keyword evidence="5 10" id="KW-0067">ATP-binding</keyword>
<name>U6MGK0_EIMMA</name>
<evidence type="ECO:0000256" key="3">
    <source>
        <dbReference type="ARBA" id="ARBA00022801"/>
    </source>
</evidence>
<dbReference type="RefSeq" id="XP_013338219.1">
    <property type="nucleotide sequence ID" value="XM_013482765.1"/>
</dbReference>
<evidence type="ECO:0000259" key="12">
    <source>
        <dbReference type="PROSITE" id="PS51192"/>
    </source>
</evidence>
<evidence type="ECO:0000256" key="2">
    <source>
        <dbReference type="ARBA" id="ARBA00022741"/>
    </source>
</evidence>
<evidence type="ECO:0000256" key="1">
    <source>
        <dbReference type="ARBA" id="ARBA00012552"/>
    </source>
</evidence>
<feature type="region of interest" description="Disordered" evidence="11">
    <location>
        <begin position="1"/>
        <end position="74"/>
    </location>
</feature>
<dbReference type="InterPro" id="IPR014014">
    <property type="entry name" value="RNA_helicase_DEAD_Q_motif"/>
</dbReference>
<keyword evidence="16" id="KW-1185">Reference proteome</keyword>
<dbReference type="GO" id="GO:0003723">
    <property type="term" value="F:RNA binding"/>
    <property type="evidence" value="ECO:0007669"/>
    <property type="project" value="UniProtKB-KW"/>
</dbReference>
<feature type="region of interest" description="Disordered" evidence="11">
    <location>
        <begin position="148"/>
        <end position="178"/>
    </location>
</feature>
<dbReference type="VEuPathDB" id="ToxoDB:EMWEY_00042430"/>
<dbReference type="SUPFAM" id="SSF52540">
    <property type="entry name" value="P-loop containing nucleoside triphosphate hydrolases"/>
    <property type="match status" value="1"/>
</dbReference>
<dbReference type="InterPro" id="IPR000629">
    <property type="entry name" value="RNA-helicase_DEAD-box_CS"/>
</dbReference>
<proteinExistence type="inferred from homology"/>
<dbReference type="InterPro" id="IPR014001">
    <property type="entry name" value="Helicase_ATP-bd"/>
</dbReference>
<evidence type="ECO:0000256" key="4">
    <source>
        <dbReference type="ARBA" id="ARBA00022806"/>
    </source>
</evidence>
<dbReference type="SMART" id="SM00490">
    <property type="entry name" value="HELICc"/>
    <property type="match status" value="1"/>
</dbReference>
<feature type="region of interest" description="Disordered" evidence="11">
    <location>
        <begin position="674"/>
        <end position="757"/>
    </location>
</feature>
<sequence length="757" mass="81675">MGGVDVSFLPPPNPGAAPPPKKSATPRTSPTPPAAPASPVAAREPCAGAPWPYGVAPEPSKPLSPAKLMIDPQDSCSGYVPVVIQSAAEDMNLPPQQHYGPDLGPQSDGGPTKPLVGREMVQDNIFALLSRGASLHKCSASLDSPLLQKRHQREEQPHEPQQQKKAPAEDGRTKGQVESAMPCSAECVRARHSIAVKGLNVVPSPFLSFGDQMPSGTATADARGILSDGDQNSEEGPSRLPAWLVSRLQSLGYKQPTPIQMQALPLLLKGHHMLASAPTGSGKTLAFLLPLIACLKDRCFVQAVIFPNLLATIGKSVCIRFLWNVLRLAFGSDGTGFKAAFPQSHPGARYGAADAVFATPLALLTLLREKRLLLTDCNHLVLDEADRLLDSDFSPQVDAILSELKSAASSTKRLHICLFSATLPPSVVLLAESIAYGAVHLSVGRASAAAPQIEQELVFCTTEAGKLWALKTLRLERRLIPPCLIFVETQERASELLKEMLSDGMPVDLLHAAKSKQQRDATVDAFRIGKIWFLICTDLVARGIDFKGVALVINFDLPASTSVYIHRIGRTGRAGKEGKALTFFTLEDVPRLRPIVQIMQKSPNSKIPSFLRSKLTRNLKVKGHQNYRSNAPLQKLTGSRRRRKPIRPIARAVAMKAKRRSWAIAASLAKKKRAQVTETASVEVPDGTSATAASSANRDRETKAGKEKKTRQKHVVTANHKVSKTKVALSSSKKHPATRTVRRGGCQRSAAQPKDKG</sequence>
<evidence type="ECO:0000313" key="15">
    <source>
        <dbReference type="EMBL" id="CDJ61569.1"/>
    </source>
</evidence>
<dbReference type="GO" id="GO:0005524">
    <property type="term" value="F:ATP binding"/>
    <property type="evidence" value="ECO:0007669"/>
    <property type="project" value="UniProtKB-KW"/>
</dbReference>
<feature type="domain" description="Helicase C-terminal" evidence="13">
    <location>
        <begin position="452"/>
        <end position="615"/>
    </location>
</feature>
<dbReference type="Proteomes" id="UP000030763">
    <property type="component" value="Unassembled WGS sequence"/>
</dbReference>
<accession>U6MGK0</accession>
<dbReference type="CDD" id="cd18787">
    <property type="entry name" value="SF2_C_DEAD"/>
    <property type="match status" value="1"/>
</dbReference>
<dbReference type="GO" id="GO:0003724">
    <property type="term" value="F:RNA helicase activity"/>
    <property type="evidence" value="ECO:0007669"/>
    <property type="project" value="UniProtKB-EC"/>
</dbReference>
<dbReference type="PANTHER" id="PTHR47959">
    <property type="entry name" value="ATP-DEPENDENT RNA HELICASE RHLE-RELATED"/>
    <property type="match status" value="1"/>
</dbReference>
<evidence type="ECO:0000313" key="16">
    <source>
        <dbReference type="Proteomes" id="UP000030763"/>
    </source>
</evidence>
<protein>
    <recommendedName>
        <fullName evidence="1">RNA helicase</fullName>
        <ecNumber evidence="1">3.6.4.13</ecNumber>
    </recommendedName>
</protein>
<dbReference type="SMART" id="SM00487">
    <property type="entry name" value="DEXDc"/>
    <property type="match status" value="1"/>
</dbReference>
<feature type="compositionally biased region" description="Basic and acidic residues" evidence="11">
    <location>
        <begin position="697"/>
        <end position="707"/>
    </location>
</feature>
<dbReference type="OMA" id="HICLFSA"/>
<evidence type="ECO:0000256" key="6">
    <source>
        <dbReference type="ARBA" id="ARBA00022884"/>
    </source>
</evidence>
<keyword evidence="6" id="KW-0694">RNA-binding</keyword>
<dbReference type="EC" id="3.6.4.13" evidence="1"/>
<feature type="compositionally biased region" description="Pro residues" evidence="11">
    <location>
        <begin position="9"/>
        <end position="21"/>
    </location>
</feature>
<feature type="region of interest" description="Disordered" evidence="11">
    <location>
        <begin position="92"/>
        <end position="116"/>
    </location>
</feature>
<keyword evidence="3 10" id="KW-0378">Hydrolase</keyword>
<dbReference type="OrthoDB" id="360161at2759"/>
<dbReference type="InterPro" id="IPR050079">
    <property type="entry name" value="DEAD_box_RNA_helicase"/>
</dbReference>
<dbReference type="InterPro" id="IPR001650">
    <property type="entry name" value="Helicase_C-like"/>
</dbReference>
<feature type="compositionally biased region" description="Basic residues" evidence="11">
    <location>
        <begin position="732"/>
        <end position="742"/>
    </location>
</feature>
<dbReference type="InterPro" id="IPR027417">
    <property type="entry name" value="P-loop_NTPase"/>
</dbReference>
<dbReference type="PROSITE" id="PS51194">
    <property type="entry name" value="HELICASE_CTER"/>
    <property type="match status" value="1"/>
</dbReference>
<evidence type="ECO:0000256" key="8">
    <source>
        <dbReference type="ARBA" id="ARBA00047984"/>
    </source>
</evidence>
<dbReference type="Pfam" id="PF00270">
    <property type="entry name" value="DEAD"/>
    <property type="match status" value="1"/>
</dbReference>
<evidence type="ECO:0000259" key="13">
    <source>
        <dbReference type="PROSITE" id="PS51194"/>
    </source>
</evidence>